<dbReference type="InterPro" id="IPR041642">
    <property type="entry name" value="KstR_C"/>
</dbReference>
<keyword evidence="7" id="KW-1185">Reference proteome</keyword>
<dbReference type="InterPro" id="IPR050109">
    <property type="entry name" value="HTH-type_TetR-like_transc_reg"/>
</dbReference>
<dbReference type="Gene3D" id="1.10.357.10">
    <property type="entry name" value="Tetracycline Repressor, domain 2"/>
    <property type="match status" value="1"/>
</dbReference>
<dbReference type="InterPro" id="IPR001647">
    <property type="entry name" value="HTH_TetR"/>
</dbReference>
<name>A0A7K0D5C7_9NOCA</name>
<dbReference type="SUPFAM" id="SSF46689">
    <property type="entry name" value="Homeodomain-like"/>
    <property type="match status" value="1"/>
</dbReference>
<dbReference type="PRINTS" id="PR00455">
    <property type="entry name" value="HTHTETR"/>
</dbReference>
<evidence type="ECO:0000256" key="1">
    <source>
        <dbReference type="ARBA" id="ARBA00023015"/>
    </source>
</evidence>
<sequence length="214" mass="23054">MSFQWKVHLEIIGVPSRFVSTFSGTEQTRRRLTAKKADVAQALVDAAVAILRDVDYEALTIKAAAARAGVGRATAYTYFASKNHLVAEVYWHRVAGIEPPKTKSADPSTRAVTVLCELALLMASEPALARAVTIAMCSSDANAVLLRDKIGLRVHRLIAEALADTGDSVMIDLLEDVYFGVLIYSGNAGTYSEAELCRTIENAVLHLFGIPSAS</sequence>
<evidence type="ECO:0000256" key="4">
    <source>
        <dbReference type="PROSITE-ProRule" id="PRU00335"/>
    </source>
</evidence>
<dbReference type="AlphaFoldDB" id="A0A7K0D5C7"/>
<evidence type="ECO:0000256" key="3">
    <source>
        <dbReference type="ARBA" id="ARBA00023163"/>
    </source>
</evidence>
<dbReference type="GO" id="GO:0000976">
    <property type="term" value="F:transcription cis-regulatory region binding"/>
    <property type="evidence" value="ECO:0007669"/>
    <property type="project" value="TreeGrafter"/>
</dbReference>
<reference evidence="6 7" key="1">
    <citation type="submission" date="2019-10" db="EMBL/GenBank/DDBJ databases">
        <title>Nocardia macrotermitis sp. nov. and Nocardia aurantia sp. nov., isolated from the gut of fungus growing-termite Macrotermes natalensis.</title>
        <authorList>
            <person name="Benndorf R."/>
            <person name="Schwitalla J."/>
            <person name="Martin K."/>
            <person name="De Beer W."/>
            <person name="Kaster A.-K."/>
            <person name="Vollmers J."/>
            <person name="Poulsen M."/>
            <person name="Beemelmanns C."/>
        </authorList>
    </citation>
    <scope>NUCLEOTIDE SEQUENCE [LARGE SCALE GENOMIC DNA]</scope>
    <source>
        <strain evidence="6 7">RB20</strain>
    </source>
</reference>
<protein>
    <recommendedName>
        <fullName evidence="5">HTH tetR-type domain-containing protein</fullName>
    </recommendedName>
</protein>
<dbReference type="Pfam" id="PF00440">
    <property type="entry name" value="TetR_N"/>
    <property type="match status" value="1"/>
</dbReference>
<keyword evidence="2 4" id="KW-0238">DNA-binding</keyword>
<organism evidence="6 7">
    <name type="scientific">Nocardia macrotermitis</name>
    <dbReference type="NCBI Taxonomy" id="2585198"/>
    <lineage>
        <taxon>Bacteria</taxon>
        <taxon>Bacillati</taxon>
        <taxon>Actinomycetota</taxon>
        <taxon>Actinomycetes</taxon>
        <taxon>Mycobacteriales</taxon>
        <taxon>Nocardiaceae</taxon>
        <taxon>Nocardia</taxon>
    </lineage>
</organism>
<evidence type="ECO:0000313" key="7">
    <source>
        <dbReference type="Proteomes" id="UP000438448"/>
    </source>
</evidence>
<dbReference type="EMBL" id="WEGK01000008">
    <property type="protein sequence ID" value="MQY20956.1"/>
    <property type="molecule type" value="Genomic_DNA"/>
</dbReference>
<gene>
    <name evidence="6" type="ORF">NRB20_40650</name>
</gene>
<feature type="DNA-binding region" description="H-T-H motif" evidence="4">
    <location>
        <begin position="60"/>
        <end position="79"/>
    </location>
</feature>
<evidence type="ECO:0000313" key="6">
    <source>
        <dbReference type="EMBL" id="MQY20956.1"/>
    </source>
</evidence>
<accession>A0A7K0D5C7</accession>
<keyword evidence="3" id="KW-0804">Transcription</keyword>
<dbReference type="PANTHER" id="PTHR30055:SF234">
    <property type="entry name" value="HTH-TYPE TRANSCRIPTIONAL REGULATOR BETI"/>
    <property type="match status" value="1"/>
</dbReference>
<dbReference type="PROSITE" id="PS50977">
    <property type="entry name" value="HTH_TETR_2"/>
    <property type="match status" value="1"/>
</dbReference>
<comment type="caution">
    <text evidence="6">The sequence shown here is derived from an EMBL/GenBank/DDBJ whole genome shotgun (WGS) entry which is preliminary data.</text>
</comment>
<evidence type="ECO:0000259" key="5">
    <source>
        <dbReference type="PROSITE" id="PS50977"/>
    </source>
</evidence>
<proteinExistence type="predicted"/>
<dbReference type="InterPro" id="IPR009057">
    <property type="entry name" value="Homeodomain-like_sf"/>
</dbReference>
<feature type="domain" description="HTH tetR-type" evidence="5">
    <location>
        <begin position="37"/>
        <end position="97"/>
    </location>
</feature>
<dbReference type="Pfam" id="PF17925">
    <property type="entry name" value="TetR_C_20"/>
    <property type="match status" value="1"/>
</dbReference>
<dbReference type="GO" id="GO:0003700">
    <property type="term" value="F:DNA-binding transcription factor activity"/>
    <property type="evidence" value="ECO:0007669"/>
    <property type="project" value="TreeGrafter"/>
</dbReference>
<dbReference type="Proteomes" id="UP000438448">
    <property type="component" value="Unassembled WGS sequence"/>
</dbReference>
<keyword evidence="1" id="KW-0805">Transcription regulation</keyword>
<evidence type="ECO:0000256" key="2">
    <source>
        <dbReference type="ARBA" id="ARBA00023125"/>
    </source>
</evidence>
<dbReference type="PANTHER" id="PTHR30055">
    <property type="entry name" value="HTH-TYPE TRANSCRIPTIONAL REGULATOR RUTR"/>
    <property type="match status" value="1"/>
</dbReference>